<evidence type="ECO:0000313" key="1">
    <source>
        <dbReference type="EMBL" id="QHU30840.1"/>
    </source>
</evidence>
<sequence length="143" mass="17316">MDIMIKYIIYYYMYNSQYVCFYNDDNKMFPPNHTLSPEDEGEIKDIIYKEDLLNVFGLQEFDECHINDEIFKLYAEVSGWEELHPILDKLASKLMSTDREIGFLILFSYDYFFITHQILSEYFNNDYNIDKDKIKQLFIMVNN</sequence>
<accession>A0A6C0LKF0</accession>
<name>A0A6C0LKF0_9ZZZZ</name>
<dbReference type="EMBL" id="MN740520">
    <property type="protein sequence ID" value="QHU30840.1"/>
    <property type="molecule type" value="Genomic_DNA"/>
</dbReference>
<protein>
    <submittedName>
        <fullName evidence="1">Uncharacterized protein</fullName>
    </submittedName>
</protein>
<proteinExistence type="predicted"/>
<organism evidence="1">
    <name type="scientific">viral metagenome</name>
    <dbReference type="NCBI Taxonomy" id="1070528"/>
    <lineage>
        <taxon>unclassified sequences</taxon>
        <taxon>metagenomes</taxon>
        <taxon>organismal metagenomes</taxon>
    </lineage>
</organism>
<dbReference type="AlphaFoldDB" id="A0A6C0LKF0"/>
<reference evidence="1" key="1">
    <citation type="journal article" date="2020" name="Nature">
        <title>Giant virus diversity and host interactions through global metagenomics.</title>
        <authorList>
            <person name="Schulz F."/>
            <person name="Roux S."/>
            <person name="Paez-Espino D."/>
            <person name="Jungbluth S."/>
            <person name="Walsh D.A."/>
            <person name="Denef V.J."/>
            <person name="McMahon K.D."/>
            <person name="Konstantinidis K.T."/>
            <person name="Eloe-Fadrosh E.A."/>
            <person name="Kyrpides N.C."/>
            <person name="Woyke T."/>
        </authorList>
    </citation>
    <scope>NUCLEOTIDE SEQUENCE</scope>
    <source>
        <strain evidence="1">GVMAG-M-3300027892-73</strain>
    </source>
</reference>